<dbReference type="EMBL" id="CAXDID020000080">
    <property type="protein sequence ID" value="CAL6018417.1"/>
    <property type="molecule type" value="Genomic_DNA"/>
</dbReference>
<comment type="caution">
    <text evidence="1">The sequence shown here is derived from an EMBL/GenBank/DDBJ whole genome shotgun (WGS) entry which is preliminary data.</text>
</comment>
<sequence length="126" mass="14404">MIAFINYALMVQHQIVTSQIISTECSDGYFSVGSMCLLCKGGQIKENQTLCECSDTTQYDISSQSCKQNKMLLEILQIVKQLKYQIDNNSFKLKQQQLVEQFINYKIIRSSTSGPRNCRRRASKTS</sequence>
<accession>A0ABP1IL44</accession>
<protein>
    <submittedName>
        <fullName evidence="1">Hypothetical_protein</fullName>
    </submittedName>
</protein>
<dbReference type="Proteomes" id="UP001642409">
    <property type="component" value="Unassembled WGS sequence"/>
</dbReference>
<proteinExistence type="predicted"/>
<keyword evidence="2" id="KW-1185">Reference proteome</keyword>
<reference evidence="1 2" key="1">
    <citation type="submission" date="2024-07" db="EMBL/GenBank/DDBJ databases">
        <authorList>
            <person name="Akdeniz Z."/>
        </authorList>
    </citation>
    <scope>NUCLEOTIDE SEQUENCE [LARGE SCALE GENOMIC DNA]</scope>
</reference>
<name>A0ABP1IL44_9EUKA</name>
<evidence type="ECO:0000313" key="1">
    <source>
        <dbReference type="EMBL" id="CAL6018417.1"/>
    </source>
</evidence>
<organism evidence="1 2">
    <name type="scientific">Hexamita inflata</name>
    <dbReference type="NCBI Taxonomy" id="28002"/>
    <lineage>
        <taxon>Eukaryota</taxon>
        <taxon>Metamonada</taxon>
        <taxon>Diplomonadida</taxon>
        <taxon>Hexamitidae</taxon>
        <taxon>Hexamitinae</taxon>
        <taxon>Hexamita</taxon>
    </lineage>
</organism>
<evidence type="ECO:0000313" key="2">
    <source>
        <dbReference type="Proteomes" id="UP001642409"/>
    </source>
</evidence>
<gene>
    <name evidence="1" type="ORF">HINF_LOCUS26460</name>
</gene>